<organism evidence="1">
    <name type="scientific">marine metagenome</name>
    <dbReference type="NCBI Taxonomy" id="408172"/>
    <lineage>
        <taxon>unclassified sequences</taxon>
        <taxon>metagenomes</taxon>
        <taxon>ecological metagenomes</taxon>
    </lineage>
</organism>
<protein>
    <submittedName>
        <fullName evidence="1">Uncharacterized protein</fullName>
    </submittedName>
</protein>
<gene>
    <name evidence="1" type="ORF">METZ01_LOCUS312444</name>
</gene>
<feature type="non-terminal residue" evidence="1">
    <location>
        <position position="1"/>
    </location>
</feature>
<sequence length="43" mass="4665">DPEMVNDTLGTLLKYQDDIAKIEGSEASRILKEVKMEIATAGA</sequence>
<reference evidence="1" key="1">
    <citation type="submission" date="2018-05" db="EMBL/GenBank/DDBJ databases">
        <authorList>
            <person name="Lanie J.A."/>
            <person name="Ng W.-L."/>
            <person name="Kazmierczak K.M."/>
            <person name="Andrzejewski T.M."/>
            <person name="Davidsen T.M."/>
            <person name="Wayne K.J."/>
            <person name="Tettelin H."/>
            <person name="Glass J.I."/>
            <person name="Rusch D."/>
            <person name="Podicherti R."/>
            <person name="Tsui H.-C.T."/>
            <person name="Winkler M.E."/>
        </authorList>
    </citation>
    <scope>NUCLEOTIDE SEQUENCE</scope>
</reference>
<evidence type="ECO:0000313" key="1">
    <source>
        <dbReference type="EMBL" id="SVC59590.1"/>
    </source>
</evidence>
<accession>A0A382NFW0</accession>
<dbReference type="AlphaFoldDB" id="A0A382NFW0"/>
<name>A0A382NFW0_9ZZZZ</name>
<dbReference type="EMBL" id="UINC01099938">
    <property type="protein sequence ID" value="SVC59590.1"/>
    <property type="molecule type" value="Genomic_DNA"/>
</dbReference>
<proteinExistence type="predicted"/>